<dbReference type="InterPro" id="IPR003409">
    <property type="entry name" value="MORN"/>
</dbReference>
<evidence type="ECO:0000313" key="4">
    <source>
        <dbReference type="EMBL" id="AVK74996.1"/>
    </source>
</evidence>
<dbReference type="EMBL" id="MG011689">
    <property type="protein sequence ID" value="AVK74996.1"/>
    <property type="molecule type" value="Genomic_DNA"/>
</dbReference>
<keyword evidence="1" id="KW-0677">Repeat</keyword>
<dbReference type="PANTHER" id="PTHR23084">
    <property type="entry name" value="PHOSPHATIDYLINOSITOL-4-PHOSPHATE 5-KINASE RELATED"/>
    <property type="match status" value="1"/>
</dbReference>
<evidence type="ECO:0000256" key="1">
    <source>
        <dbReference type="ARBA" id="ARBA00022737"/>
    </source>
</evidence>
<dbReference type="PANTHER" id="PTHR23084:SF263">
    <property type="entry name" value="MORN REPEAT-CONTAINING PROTEIN 1"/>
    <property type="match status" value="1"/>
</dbReference>
<dbReference type="InterPro" id="IPR001810">
    <property type="entry name" value="F-box_dom"/>
</dbReference>
<feature type="domain" description="F-box" evidence="3">
    <location>
        <begin position="119"/>
        <end position="165"/>
    </location>
</feature>
<feature type="region of interest" description="Disordered" evidence="2">
    <location>
        <begin position="436"/>
        <end position="479"/>
    </location>
</feature>
<sequence length="734" mass="79489">MEREPLLALGRLTLGGTASRRRARPVDFDALLVDHDATRPPPARRRRLESAEARWKRKRVDDLFGCNPTDDARDTKDTIDSVASMIRKRLRVADDHKEGDLCRQHWRAGESECTHGTLEDSFAMLPNELVLAVMAFCDAHALARLACASTRLAGLASDNLLWRNLYLAALPPCTHRGLACLADAVDAWCFAADDRHGSDALDHGSSQSLTLDACTAGDSLPVPGRLCTTLGTDGGGASMPSCSRLSERYSDDDTRAEALVRWWTQRCARLTRMAADRITGCGMTPAHPACPHPPPSLVRARGYRWAYAVAATAPLVRKVHHGVGHAHRIVHRGPRDGLAFQCEMCLAAGHSCGLVWRWGRFVDCFLSGLGSEAASVPPKAMGQNGPHVTSTETAMVTAGMWTEGIARGIAVRRVPAMDNNKNGMIIVGAPAAHAKVDNDPMEQDQTAKARHPTADDESGTDDSGDDDLAVAGDGFNDQTTQRPNNVAVIYYAPETLGDAWSYVGQCAGDQRDGHGALTCEASSMSVYEGDWRRDMWHGRGVLRIEGAVGGVSTVFTGRFVRGRPRGRGVLDLGDGTRVEASWHSLPDGSVAPRCTGHVIYANGDRVLCDWGRPTSATTQEHTPRSGLDVVVKGFRFAEHTSDPGGRSFAGREVGAEWGPWPTEYDDTTVVVPQAARPLPAHCGGDDLFCARGWTVMLPRVFWPPAAHPLEPLFACYVDQDRIGWPTARASRALL</sequence>
<evidence type="ECO:0000256" key="2">
    <source>
        <dbReference type="SAM" id="MobiDB-lite"/>
    </source>
</evidence>
<dbReference type="Pfam" id="PF02493">
    <property type="entry name" value="MORN"/>
    <property type="match status" value="2"/>
</dbReference>
<dbReference type="PROSITE" id="PS50181">
    <property type="entry name" value="FBOX"/>
    <property type="match status" value="1"/>
</dbReference>
<dbReference type="KEGG" id="vg:36844137"/>
<dbReference type="Proteomes" id="UP000248852">
    <property type="component" value="Segment"/>
</dbReference>
<reference evidence="4" key="1">
    <citation type="journal article" date="2018" name="Nat. Commun.">
        <title>Diversity and evolution of the emerging Pandoraviridae family.</title>
        <authorList>
            <person name="Legendre M."/>
            <person name="Fabre E."/>
            <person name="Poirot O."/>
            <person name="Jeudy S."/>
            <person name="Lartigue A."/>
            <person name="Alempic J.M."/>
            <person name="Beucher L."/>
            <person name="Philippe N."/>
            <person name="Bertaux L."/>
            <person name="Christo-Foroux E."/>
            <person name="Labadie K."/>
            <person name="Coute Y."/>
            <person name="Abergel C."/>
            <person name="Claverie J.M."/>
        </authorList>
    </citation>
    <scope>NUCLEOTIDE SEQUENCE [LARGE SCALE GENOMIC DNA]</scope>
    <source>
        <strain evidence="4">Quercus</strain>
    </source>
</reference>
<proteinExistence type="predicted"/>
<feature type="compositionally biased region" description="Acidic residues" evidence="2">
    <location>
        <begin position="455"/>
        <end position="468"/>
    </location>
</feature>
<dbReference type="InterPro" id="IPR036047">
    <property type="entry name" value="F-box-like_dom_sf"/>
</dbReference>
<dbReference type="SUPFAM" id="SSF82185">
    <property type="entry name" value="Histone H3 K4-specific methyltransferase SET7/9 N-terminal domain"/>
    <property type="match status" value="1"/>
</dbReference>
<name>A0A2U7U990_9VIRU</name>
<dbReference type="RefSeq" id="YP_009483265.1">
    <property type="nucleotide sequence ID" value="NC_037667.1"/>
</dbReference>
<gene>
    <name evidence="4" type="ORF">pqer_cds_574</name>
</gene>
<dbReference type="Pfam" id="PF12937">
    <property type="entry name" value="F-box-like"/>
    <property type="match status" value="1"/>
</dbReference>
<organism evidence="4">
    <name type="scientific">Pandoravirus quercus</name>
    <dbReference type="NCBI Taxonomy" id="2107709"/>
    <lineage>
        <taxon>Viruses</taxon>
        <taxon>Pandoravirus</taxon>
    </lineage>
</organism>
<accession>A0A2U7U990</accession>
<evidence type="ECO:0000259" key="3">
    <source>
        <dbReference type="PROSITE" id="PS50181"/>
    </source>
</evidence>
<dbReference type="GeneID" id="36844137"/>
<dbReference type="SUPFAM" id="SSF81383">
    <property type="entry name" value="F-box domain"/>
    <property type="match status" value="1"/>
</dbReference>
<protein>
    <submittedName>
        <fullName evidence="4">F-box domain containing protein</fullName>
    </submittedName>
</protein>
<dbReference type="Gene3D" id="1.20.1280.50">
    <property type="match status" value="1"/>
</dbReference>